<gene>
    <name evidence="1" type="ORF">I8748_31900</name>
</gene>
<dbReference type="EMBL" id="JAECZC010000102">
    <property type="protein sequence ID" value="MBH8566703.1"/>
    <property type="molecule type" value="Genomic_DNA"/>
</dbReference>
<dbReference type="RefSeq" id="WP_198128438.1">
    <property type="nucleotide sequence ID" value="NZ_JAECZC010000102.1"/>
</dbReference>
<dbReference type="AlphaFoldDB" id="A0A8J7I0G5"/>
<evidence type="ECO:0000313" key="2">
    <source>
        <dbReference type="Proteomes" id="UP000632766"/>
    </source>
</evidence>
<accession>A0A8J7I0G5</accession>
<sequence>MPSAWEQGRPIYKRLPIAEEKYQVADDDLELDPVADWLTVGVDENLMAVKSAIGNFYVDYLDSLTAKSQNLDWLGQLCGFTGEYWETTWTDEQKRSLITNAYTFIWECKGSRAVLEYLLQTFNIQGKLYLLGEFLAGRNVAGDALGGEPLEYFLLLPLSYLRTSYQWRLAVKFNRLYGPVYVKSTVCFSQFHAGFSIAGDPVFDTSVAF</sequence>
<name>A0A8J7I0G5_9NOST</name>
<dbReference type="InterPro" id="IPR006521">
    <property type="entry name" value="Tail_protein_I"/>
</dbReference>
<proteinExistence type="predicted"/>
<protein>
    <submittedName>
        <fullName evidence="1">Uncharacterized protein</fullName>
    </submittedName>
</protein>
<comment type="caution">
    <text evidence="1">The sequence shown here is derived from an EMBL/GenBank/DDBJ whole genome shotgun (WGS) entry which is preliminary data.</text>
</comment>
<evidence type="ECO:0000313" key="1">
    <source>
        <dbReference type="EMBL" id="MBH8566703.1"/>
    </source>
</evidence>
<dbReference type="Proteomes" id="UP000632766">
    <property type="component" value="Unassembled WGS sequence"/>
</dbReference>
<keyword evidence="2" id="KW-1185">Reference proteome</keyword>
<reference evidence="1 2" key="1">
    <citation type="journal article" date="2021" name="Int. J. Syst. Evol. Microbiol.">
        <title>Amazonocrinis nigriterrae gen. nov., sp. nov., Atlanticothrix silvestris gen. nov., sp. nov. and Dendronalium phyllosphericum gen. nov., sp. nov., nostocacean cyanobacteria from Brazilian environments.</title>
        <authorList>
            <person name="Alvarenga D.O."/>
            <person name="Andreote A.P.D."/>
            <person name="Branco L.H.Z."/>
            <person name="Delbaje E."/>
            <person name="Cruz R.B."/>
            <person name="Varani A.M."/>
            <person name="Fiore M.F."/>
        </authorList>
    </citation>
    <scope>NUCLEOTIDE SEQUENCE [LARGE SCALE GENOMIC DNA]</scope>
    <source>
        <strain evidence="1 2">CENA67</strain>
    </source>
</reference>
<dbReference type="Pfam" id="PF09684">
    <property type="entry name" value="Tail_P2_I"/>
    <property type="match status" value="1"/>
</dbReference>
<organism evidence="1 2">
    <name type="scientific">Amazonocrinis nigriterrae CENA67</name>
    <dbReference type="NCBI Taxonomy" id="2794033"/>
    <lineage>
        <taxon>Bacteria</taxon>
        <taxon>Bacillati</taxon>
        <taxon>Cyanobacteriota</taxon>
        <taxon>Cyanophyceae</taxon>
        <taxon>Nostocales</taxon>
        <taxon>Nostocaceae</taxon>
        <taxon>Amazonocrinis</taxon>
        <taxon>Amazonocrinis nigriterrae</taxon>
    </lineage>
</organism>